<protein>
    <submittedName>
        <fullName evidence="1">Uncharacterized protein</fullName>
    </submittedName>
</protein>
<reference evidence="1 2" key="1">
    <citation type="journal article" date="2020" name="Cell">
        <title>Large-Scale Comparative Analyses of Tick Genomes Elucidate Their Genetic Diversity and Vector Capacities.</title>
        <authorList>
            <consortium name="Tick Genome and Microbiome Consortium (TIGMIC)"/>
            <person name="Jia N."/>
            <person name="Wang J."/>
            <person name="Shi W."/>
            <person name="Du L."/>
            <person name="Sun Y."/>
            <person name="Zhan W."/>
            <person name="Jiang J.F."/>
            <person name="Wang Q."/>
            <person name="Zhang B."/>
            <person name="Ji P."/>
            <person name="Bell-Sakyi L."/>
            <person name="Cui X.M."/>
            <person name="Yuan T.T."/>
            <person name="Jiang B.G."/>
            <person name="Yang W.F."/>
            <person name="Lam T.T."/>
            <person name="Chang Q.C."/>
            <person name="Ding S.J."/>
            <person name="Wang X.J."/>
            <person name="Zhu J.G."/>
            <person name="Ruan X.D."/>
            <person name="Zhao L."/>
            <person name="Wei J.T."/>
            <person name="Ye R.Z."/>
            <person name="Que T.C."/>
            <person name="Du C.H."/>
            <person name="Zhou Y.H."/>
            <person name="Cheng J.X."/>
            <person name="Dai P.F."/>
            <person name="Guo W.B."/>
            <person name="Han X.H."/>
            <person name="Huang E.J."/>
            <person name="Li L.F."/>
            <person name="Wei W."/>
            <person name="Gao Y.C."/>
            <person name="Liu J.Z."/>
            <person name="Shao H.Z."/>
            <person name="Wang X."/>
            <person name="Wang C.C."/>
            <person name="Yang T.C."/>
            <person name="Huo Q.B."/>
            <person name="Li W."/>
            <person name="Chen H.Y."/>
            <person name="Chen S.E."/>
            <person name="Zhou L.G."/>
            <person name="Ni X.B."/>
            <person name="Tian J.H."/>
            <person name="Sheng Y."/>
            <person name="Liu T."/>
            <person name="Pan Y.S."/>
            <person name="Xia L.Y."/>
            <person name="Li J."/>
            <person name="Zhao F."/>
            <person name="Cao W.C."/>
        </authorList>
    </citation>
    <scope>NUCLEOTIDE SEQUENCE [LARGE SCALE GENOMIC DNA]</scope>
    <source>
        <strain evidence="1">HaeL-2018</strain>
    </source>
</reference>
<accession>A0A9J6FJJ3</accession>
<dbReference type="VEuPathDB" id="VectorBase:HLOH_060327"/>
<evidence type="ECO:0000313" key="2">
    <source>
        <dbReference type="Proteomes" id="UP000821853"/>
    </source>
</evidence>
<keyword evidence="2" id="KW-1185">Reference proteome</keyword>
<evidence type="ECO:0000313" key="1">
    <source>
        <dbReference type="EMBL" id="KAH9363123.1"/>
    </source>
</evidence>
<dbReference type="AlphaFoldDB" id="A0A9J6FJJ3"/>
<sequence>MDVIGTIAAVIGLPKSIISRFELGLDPNLRYTVARVSNSLGSNLYIRDLQDGDFMSILLDRGCIECLEWNDLTATIGDEACLRGLFLLIAGILSQVFFRLGDRFYMDRHAACCMPTMNPTLLQSPTKNKVKCTTQGLRTAGSAIESLDLKGDGYSGGIILDTALDKPKCKEESH</sequence>
<gene>
    <name evidence="1" type="ORF">HPB48_014095</name>
</gene>
<proteinExistence type="predicted"/>
<organism evidence="1 2">
    <name type="scientific">Haemaphysalis longicornis</name>
    <name type="common">Bush tick</name>
    <dbReference type="NCBI Taxonomy" id="44386"/>
    <lineage>
        <taxon>Eukaryota</taxon>
        <taxon>Metazoa</taxon>
        <taxon>Ecdysozoa</taxon>
        <taxon>Arthropoda</taxon>
        <taxon>Chelicerata</taxon>
        <taxon>Arachnida</taxon>
        <taxon>Acari</taxon>
        <taxon>Parasitiformes</taxon>
        <taxon>Ixodida</taxon>
        <taxon>Ixodoidea</taxon>
        <taxon>Ixodidae</taxon>
        <taxon>Haemaphysalinae</taxon>
        <taxon>Haemaphysalis</taxon>
    </lineage>
</organism>
<dbReference type="OrthoDB" id="8171816at2759"/>
<dbReference type="EMBL" id="JABSTR010000001">
    <property type="protein sequence ID" value="KAH9363123.1"/>
    <property type="molecule type" value="Genomic_DNA"/>
</dbReference>
<comment type="caution">
    <text evidence="1">The sequence shown here is derived from an EMBL/GenBank/DDBJ whole genome shotgun (WGS) entry which is preliminary data.</text>
</comment>
<dbReference type="Proteomes" id="UP000821853">
    <property type="component" value="Chromosome 1"/>
</dbReference>
<name>A0A9J6FJJ3_HAELO</name>